<name>A0AAV7MBN0_PLEWA</name>
<sequence>MSTANRRAYYKNTVDIVALLRQIDDSGRPSWCATGIGAGRPQSIRLQKYGRLKRTPTPKTKKPLSGGAEQRRSRSRRKSLVKNPDTGELCESATTLQEKRGHSGYGVRNEGKRAGGGR</sequence>
<feature type="compositionally biased region" description="Basic and acidic residues" evidence="1">
    <location>
        <begin position="109"/>
        <end position="118"/>
    </location>
</feature>
<accession>A0AAV7MBN0</accession>
<feature type="region of interest" description="Disordered" evidence="1">
    <location>
        <begin position="47"/>
        <end position="118"/>
    </location>
</feature>
<protein>
    <submittedName>
        <fullName evidence="2">Uncharacterized protein</fullName>
    </submittedName>
</protein>
<evidence type="ECO:0000313" key="3">
    <source>
        <dbReference type="Proteomes" id="UP001066276"/>
    </source>
</evidence>
<organism evidence="2 3">
    <name type="scientific">Pleurodeles waltl</name>
    <name type="common">Iberian ribbed newt</name>
    <dbReference type="NCBI Taxonomy" id="8319"/>
    <lineage>
        <taxon>Eukaryota</taxon>
        <taxon>Metazoa</taxon>
        <taxon>Chordata</taxon>
        <taxon>Craniata</taxon>
        <taxon>Vertebrata</taxon>
        <taxon>Euteleostomi</taxon>
        <taxon>Amphibia</taxon>
        <taxon>Batrachia</taxon>
        <taxon>Caudata</taxon>
        <taxon>Salamandroidea</taxon>
        <taxon>Salamandridae</taxon>
        <taxon>Pleurodelinae</taxon>
        <taxon>Pleurodeles</taxon>
    </lineage>
</organism>
<evidence type="ECO:0000313" key="2">
    <source>
        <dbReference type="EMBL" id="KAJ1100932.1"/>
    </source>
</evidence>
<proteinExistence type="predicted"/>
<keyword evidence="3" id="KW-1185">Reference proteome</keyword>
<feature type="compositionally biased region" description="Basic residues" evidence="1">
    <location>
        <begin position="48"/>
        <end position="62"/>
    </location>
</feature>
<gene>
    <name evidence="2" type="ORF">NDU88_006007</name>
</gene>
<reference evidence="2" key="1">
    <citation type="journal article" date="2022" name="bioRxiv">
        <title>Sequencing and chromosome-scale assembly of the giantPleurodeles waltlgenome.</title>
        <authorList>
            <person name="Brown T."/>
            <person name="Elewa A."/>
            <person name="Iarovenko S."/>
            <person name="Subramanian E."/>
            <person name="Araus A.J."/>
            <person name="Petzold A."/>
            <person name="Susuki M."/>
            <person name="Suzuki K.-i.T."/>
            <person name="Hayashi T."/>
            <person name="Toyoda A."/>
            <person name="Oliveira C."/>
            <person name="Osipova E."/>
            <person name="Leigh N.D."/>
            <person name="Simon A."/>
            <person name="Yun M.H."/>
        </authorList>
    </citation>
    <scope>NUCLEOTIDE SEQUENCE</scope>
    <source>
        <strain evidence="2">20211129_DDA</strain>
        <tissue evidence="2">Liver</tissue>
    </source>
</reference>
<dbReference type="AlphaFoldDB" id="A0AAV7MBN0"/>
<comment type="caution">
    <text evidence="2">The sequence shown here is derived from an EMBL/GenBank/DDBJ whole genome shotgun (WGS) entry which is preliminary data.</text>
</comment>
<dbReference type="Proteomes" id="UP001066276">
    <property type="component" value="Chromosome 10"/>
</dbReference>
<evidence type="ECO:0000256" key="1">
    <source>
        <dbReference type="SAM" id="MobiDB-lite"/>
    </source>
</evidence>
<dbReference type="EMBL" id="JANPWB010000014">
    <property type="protein sequence ID" value="KAJ1100932.1"/>
    <property type="molecule type" value="Genomic_DNA"/>
</dbReference>